<name>A0ABY1PX35_9BACT</name>
<keyword evidence="1" id="KW-0808">Transferase</keyword>
<dbReference type="Proteomes" id="UP001158067">
    <property type="component" value="Unassembled WGS sequence"/>
</dbReference>
<feature type="domain" description="N-acetyltransferase" evidence="3">
    <location>
        <begin position="1"/>
        <end position="143"/>
    </location>
</feature>
<gene>
    <name evidence="4" type="ORF">SAMN06265222_102367</name>
</gene>
<dbReference type="PANTHER" id="PTHR43420">
    <property type="entry name" value="ACETYLTRANSFERASE"/>
    <property type="match status" value="1"/>
</dbReference>
<evidence type="ECO:0000313" key="4">
    <source>
        <dbReference type="EMBL" id="SMP47968.1"/>
    </source>
</evidence>
<protein>
    <recommendedName>
        <fullName evidence="3">N-acetyltransferase domain-containing protein</fullName>
    </recommendedName>
</protein>
<keyword evidence="5" id="KW-1185">Reference proteome</keyword>
<dbReference type="InterPro" id="IPR000182">
    <property type="entry name" value="GNAT_dom"/>
</dbReference>
<dbReference type="InterPro" id="IPR050680">
    <property type="entry name" value="YpeA/RimI_acetyltransf"/>
</dbReference>
<dbReference type="PROSITE" id="PS51186">
    <property type="entry name" value="GNAT"/>
    <property type="match status" value="1"/>
</dbReference>
<dbReference type="SUPFAM" id="SSF55729">
    <property type="entry name" value="Acyl-CoA N-acyltransferases (Nat)"/>
    <property type="match status" value="1"/>
</dbReference>
<evidence type="ECO:0000256" key="1">
    <source>
        <dbReference type="ARBA" id="ARBA00022679"/>
    </source>
</evidence>
<dbReference type="Pfam" id="PF13673">
    <property type="entry name" value="Acetyltransf_10"/>
    <property type="match status" value="1"/>
</dbReference>
<dbReference type="InterPro" id="IPR016181">
    <property type="entry name" value="Acyl_CoA_acyltransferase"/>
</dbReference>
<dbReference type="Gene3D" id="3.40.630.30">
    <property type="match status" value="1"/>
</dbReference>
<dbReference type="EMBL" id="FXUG01000002">
    <property type="protein sequence ID" value="SMP47968.1"/>
    <property type="molecule type" value="Genomic_DNA"/>
</dbReference>
<organism evidence="4 5">
    <name type="scientific">Neorhodopirellula lusitana</name>
    <dbReference type="NCBI Taxonomy" id="445327"/>
    <lineage>
        <taxon>Bacteria</taxon>
        <taxon>Pseudomonadati</taxon>
        <taxon>Planctomycetota</taxon>
        <taxon>Planctomycetia</taxon>
        <taxon>Pirellulales</taxon>
        <taxon>Pirellulaceae</taxon>
        <taxon>Neorhodopirellula</taxon>
    </lineage>
</organism>
<dbReference type="CDD" id="cd04301">
    <property type="entry name" value="NAT_SF"/>
    <property type="match status" value="1"/>
</dbReference>
<sequence length="143" mass="16464">MKFSELEWCSPEYQNALELRHLVLRAPLRLKLTAEELDGEHSQRHYSILDESEAVIAVVVARPKNSSLVHFRQMAVHPDHQRQGIGSKLLTQAEAELAKQGYREFQLDARAEAVGFYTRHGYEPKGEPFQLIKLEHQKMTKSV</sequence>
<accession>A0ABY1PX35</accession>
<reference evidence="4 5" key="1">
    <citation type="submission" date="2017-05" db="EMBL/GenBank/DDBJ databases">
        <authorList>
            <person name="Varghese N."/>
            <person name="Submissions S."/>
        </authorList>
    </citation>
    <scope>NUCLEOTIDE SEQUENCE [LARGE SCALE GENOMIC DNA]</scope>
    <source>
        <strain evidence="4 5">DSM 25457</strain>
    </source>
</reference>
<evidence type="ECO:0000259" key="3">
    <source>
        <dbReference type="PROSITE" id="PS51186"/>
    </source>
</evidence>
<proteinExistence type="predicted"/>
<evidence type="ECO:0000313" key="5">
    <source>
        <dbReference type="Proteomes" id="UP001158067"/>
    </source>
</evidence>
<keyword evidence="2" id="KW-0012">Acyltransferase</keyword>
<comment type="caution">
    <text evidence="4">The sequence shown here is derived from an EMBL/GenBank/DDBJ whole genome shotgun (WGS) entry which is preliminary data.</text>
</comment>
<evidence type="ECO:0000256" key="2">
    <source>
        <dbReference type="ARBA" id="ARBA00023315"/>
    </source>
</evidence>